<dbReference type="AlphaFoldDB" id="A0A9W6SUG7"/>
<gene>
    <name evidence="1" type="ORF">Afil01_68590</name>
</gene>
<protein>
    <submittedName>
        <fullName evidence="1">Uncharacterized protein</fullName>
    </submittedName>
</protein>
<evidence type="ECO:0000313" key="2">
    <source>
        <dbReference type="Proteomes" id="UP001165079"/>
    </source>
</evidence>
<name>A0A9W6SUG7_9ACTN</name>
<reference evidence="1" key="1">
    <citation type="submission" date="2023-03" db="EMBL/GenBank/DDBJ databases">
        <title>Actinorhabdospora filicis NBRC 111898.</title>
        <authorList>
            <person name="Ichikawa N."/>
            <person name="Sato H."/>
            <person name="Tonouchi N."/>
        </authorList>
    </citation>
    <scope>NUCLEOTIDE SEQUENCE</scope>
    <source>
        <strain evidence="1">NBRC 111898</strain>
    </source>
</reference>
<comment type="caution">
    <text evidence="1">The sequence shown here is derived from an EMBL/GenBank/DDBJ whole genome shotgun (WGS) entry which is preliminary data.</text>
</comment>
<organism evidence="1 2">
    <name type="scientific">Actinorhabdospora filicis</name>
    <dbReference type="NCBI Taxonomy" id="1785913"/>
    <lineage>
        <taxon>Bacteria</taxon>
        <taxon>Bacillati</taxon>
        <taxon>Actinomycetota</taxon>
        <taxon>Actinomycetes</taxon>
        <taxon>Micromonosporales</taxon>
        <taxon>Micromonosporaceae</taxon>
        <taxon>Actinorhabdospora</taxon>
    </lineage>
</organism>
<sequence length="157" mass="16638">MSTSYEFNTPSYSVARLSEYFGALLGLSKAEPPADSPLTGPAWWVALATTHASDAPTAAARMGTGGAFASVTFEPRKALSWEEETAGLSRIIRASVALLQQAPNVAGYLEFYDDIVVLEKRAGGPLVVSPRLIDRGDLDDLGVFAPLLRGLTVAPIN</sequence>
<accession>A0A9W6SUG7</accession>
<dbReference type="RefSeq" id="WP_285667625.1">
    <property type="nucleotide sequence ID" value="NZ_BSTX01000009.1"/>
</dbReference>
<proteinExistence type="predicted"/>
<dbReference type="EMBL" id="BSTX01000009">
    <property type="protein sequence ID" value="GLZ82052.1"/>
    <property type="molecule type" value="Genomic_DNA"/>
</dbReference>
<evidence type="ECO:0000313" key="1">
    <source>
        <dbReference type="EMBL" id="GLZ82052.1"/>
    </source>
</evidence>
<keyword evidence="2" id="KW-1185">Reference proteome</keyword>
<dbReference type="Proteomes" id="UP001165079">
    <property type="component" value="Unassembled WGS sequence"/>
</dbReference>